<dbReference type="EMBL" id="AYZI01000009">
    <property type="protein sequence ID" value="KRM90235.1"/>
    <property type="molecule type" value="Genomic_DNA"/>
</dbReference>
<feature type="transmembrane region" description="Helical" evidence="1">
    <location>
        <begin position="246"/>
        <end position="264"/>
    </location>
</feature>
<name>A0A0R2CPB0_9LACO</name>
<organism evidence="2 3">
    <name type="scientific">Fructilactobacillus florum DSM 22689 = JCM 16035</name>
    <dbReference type="NCBI Taxonomy" id="1423745"/>
    <lineage>
        <taxon>Bacteria</taxon>
        <taxon>Bacillati</taxon>
        <taxon>Bacillota</taxon>
        <taxon>Bacilli</taxon>
        <taxon>Lactobacillales</taxon>
        <taxon>Lactobacillaceae</taxon>
        <taxon>Fructilactobacillus</taxon>
    </lineage>
</organism>
<feature type="transmembrane region" description="Helical" evidence="1">
    <location>
        <begin position="197"/>
        <end position="218"/>
    </location>
</feature>
<dbReference type="PATRIC" id="fig|1423745.4.peg.1382"/>
<dbReference type="STRING" id="1423745.GCA_001311215_01450"/>
<dbReference type="Proteomes" id="UP000051586">
    <property type="component" value="Unassembled WGS sequence"/>
</dbReference>
<comment type="caution">
    <text evidence="2">The sequence shown here is derived from an EMBL/GenBank/DDBJ whole genome shotgun (WGS) entry which is preliminary data.</text>
</comment>
<evidence type="ECO:0000313" key="3">
    <source>
        <dbReference type="Proteomes" id="UP000051586"/>
    </source>
</evidence>
<feature type="transmembrane region" description="Helical" evidence="1">
    <location>
        <begin position="20"/>
        <end position="41"/>
    </location>
</feature>
<keyword evidence="1" id="KW-1133">Transmembrane helix</keyword>
<sequence length="275" mass="30694">MHIESSWEKIIPTKPHLKQVLLFVSNSGLTIFGVWLLMIVLPGSQKFLLLLLVAFLYLTPLLTGKKRFTWETNLHKRILGEKPAVVHDEETITFQPNSTPATGWRQRLNGFKKSDFTGNLELWSGLLALIIGVVIYTIGRNRVGNLSNQLLTVIQSGSLSTAGYYYFFGGTLTEYGILASIGGLLKGVNREKTAGTMLKTIGVIMLLGGVVFAIYVYTNPIDSATKAWQNGLSLSDMQNMYSIGRWLPWLAALFYVLGIGYNLYRGNQLHKTMKK</sequence>
<protein>
    <submittedName>
        <fullName evidence="2">Uncharacterized protein</fullName>
    </submittedName>
</protein>
<evidence type="ECO:0000256" key="1">
    <source>
        <dbReference type="SAM" id="Phobius"/>
    </source>
</evidence>
<proteinExistence type="predicted"/>
<feature type="transmembrane region" description="Helical" evidence="1">
    <location>
        <begin position="164"/>
        <end position="185"/>
    </location>
</feature>
<reference evidence="2 3" key="1">
    <citation type="journal article" date="2015" name="Genome Announc.">
        <title>Expanding the biotechnology potential of lactobacilli through comparative genomics of 213 strains and associated genera.</title>
        <authorList>
            <person name="Sun Z."/>
            <person name="Harris H.M."/>
            <person name="McCann A."/>
            <person name="Guo C."/>
            <person name="Argimon S."/>
            <person name="Zhang W."/>
            <person name="Yang X."/>
            <person name="Jeffery I.B."/>
            <person name="Cooney J.C."/>
            <person name="Kagawa T.F."/>
            <person name="Liu W."/>
            <person name="Song Y."/>
            <person name="Salvetti E."/>
            <person name="Wrobel A."/>
            <person name="Rasinkangas P."/>
            <person name="Parkhill J."/>
            <person name="Rea M.C."/>
            <person name="O'Sullivan O."/>
            <person name="Ritari J."/>
            <person name="Douillard F.P."/>
            <person name="Paul Ross R."/>
            <person name="Yang R."/>
            <person name="Briner A.E."/>
            <person name="Felis G.E."/>
            <person name="de Vos W.M."/>
            <person name="Barrangou R."/>
            <person name="Klaenhammer T.R."/>
            <person name="Caufield P.W."/>
            <person name="Cui Y."/>
            <person name="Zhang H."/>
            <person name="O'Toole P.W."/>
        </authorList>
    </citation>
    <scope>NUCLEOTIDE SEQUENCE [LARGE SCALE GENOMIC DNA]</scope>
    <source>
        <strain evidence="2 3">DSM 22689</strain>
    </source>
</reference>
<gene>
    <name evidence="2" type="ORF">FC87_GL001314</name>
</gene>
<keyword evidence="1" id="KW-0812">Transmembrane</keyword>
<feature type="transmembrane region" description="Helical" evidence="1">
    <location>
        <begin position="47"/>
        <end position="64"/>
    </location>
</feature>
<accession>A0A0R2CPB0</accession>
<evidence type="ECO:0000313" key="2">
    <source>
        <dbReference type="EMBL" id="KRM90235.1"/>
    </source>
</evidence>
<feature type="transmembrane region" description="Helical" evidence="1">
    <location>
        <begin position="120"/>
        <end position="139"/>
    </location>
</feature>
<keyword evidence="1" id="KW-0472">Membrane</keyword>
<dbReference type="AlphaFoldDB" id="A0A0R2CPB0"/>